<proteinExistence type="inferred from homology"/>
<dbReference type="FunCoup" id="D3BIR3">
    <property type="interactions" value="56"/>
</dbReference>
<reference evidence="14 15" key="1">
    <citation type="journal article" date="2011" name="Genome Res.">
        <title>Phylogeny-wide analysis of social amoeba genomes highlights ancient origins for complex intercellular communication.</title>
        <authorList>
            <person name="Heidel A.J."/>
            <person name="Lawal H.M."/>
            <person name="Felder M."/>
            <person name="Schilde C."/>
            <person name="Helps N.R."/>
            <person name="Tunggal B."/>
            <person name="Rivero F."/>
            <person name="John U."/>
            <person name="Schleicher M."/>
            <person name="Eichinger L."/>
            <person name="Platzer M."/>
            <person name="Noegel A.A."/>
            <person name="Schaap P."/>
            <person name="Gloeckner G."/>
        </authorList>
    </citation>
    <scope>NUCLEOTIDE SEQUENCE [LARGE SCALE GENOMIC DNA]</scope>
    <source>
        <strain evidence="15">ATCC 26659 / Pp 5 / PN500</strain>
    </source>
</reference>
<evidence type="ECO:0000313" key="14">
    <source>
        <dbReference type="EMBL" id="EFA78687.1"/>
    </source>
</evidence>
<evidence type="ECO:0000256" key="9">
    <source>
        <dbReference type="ARBA" id="ARBA00023004"/>
    </source>
</evidence>
<keyword evidence="6 13" id="KW-0963">Cytoplasm</keyword>
<evidence type="ECO:0000256" key="11">
    <source>
        <dbReference type="ARBA" id="ARBA00048271"/>
    </source>
</evidence>
<evidence type="ECO:0000313" key="15">
    <source>
        <dbReference type="Proteomes" id="UP000001396"/>
    </source>
</evidence>
<keyword evidence="15" id="KW-1185">Reference proteome</keyword>
<dbReference type="InParanoid" id="D3BIR3"/>
<dbReference type="Pfam" id="PF05153">
    <property type="entry name" value="MIOX"/>
    <property type="match status" value="1"/>
</dbReference>
<dbReference type="EMBL" id="ADBJ01000037">
    <property type="protein sequence ID" value="EFA78687.1"/>
    <property type="molecule type" value="Genomic_DNA"/>
</dbReference>
<dbReference type="EC" id="1.13.99.1" evidence="4 13"/>
<dbReference type="GO" id="GO:0005506">
    <property type="term" value="F:iron ion binding"/>
    <property type="evidence" value="ECO:0007669"/>
    <property type="project" value="InterPro"/>
</dbReference>
<comment type="subcellular location">
    <subcellularLocation>
        <location evidence="1 13">Cytoplasm</location>
    </subcellularLocation>
</comment>
<dbReference type="PANTHER" id="PTHR12588:SF0">
    <property type="entry name" value="INOSITOL OXYGENASE"/>
    <property type="match status" value="1"/>
</dbReference>
<dbReference type="AlphaFoldDB" id="D3BIR3"/>
<evidence type="ECO:0000256" key="10">
    <source>
        <dbReference type="ARBA" id="ARBA00029668"/>
    </source>
</evidence>
<evidence type="ECO:0000256" key="13">
    <source>
        <dbReference type="RuleBase" id="RU367039"/>
    </source>
</evidence>
<dbReference type="GO" id="GO:0019310">
    <property type="term" value="P:inositol catabolic process"/>
    <property type="evidence" value="ECO:0007669"/>
    <property type="project" value="UniProtKB-UniRule"/>
</dbReference>
<dbReference type="GO" id="GO:0005737">
    <property type="term" value="C:cytoplasm"/>
    <property type="evidence" value="ECO:0007669"/>
    <property type="project" value="UniProtKB-SubCell"/>
</dbReference>
<evidence type="ECO:0000256" key="1">
    <source>
        <dbReference type="ARBA" id="ARBA00004496"/>
    </source>
</evidence>
<gene>
    <name evidence="14" type="primary">miox</name>
    <name evidence="14" type="ORF">PPL_08148</name>
</gene>
<dbReference type="STRING" id="670386.D3BIR3"/>
<protein>
    <recommendedName>
        <fullName evidence="5 13">Inositol oxygenase</fullName>
        <ecNumber evidence="4 13">1.13.99.1</ecNumber>
    </recommendedName>
    <alternativeName>
        <fullName evidence="10 13">Myo-inositol oxygenase</fullName>
    </alternativeName>
</protein>
<dbReference type="RefSeq" id="XP_020430811.1">
    <property type="nucleotide sequence ID" value="XM_020578972.1"/>
</dbReference>
<name>D3BIR3_HETP5</name>
<dbReference type="InterPro" id="IPR007828">
    <property type="entry name" value="Inositol_oxygenase"/>
</dbReference>
<dbReference type="OMA" id="RYNTKYG"/>
<feature type="binding site" evidence="12">
    <location>
        <position position="129"/>
    </location>
    <ligand>
        <name>Fe cation</name>
        <dbReference type="ChEBI" id="CHEBI:24875"/>
        <label>1</label>
    </ligand>
</feature>
<evidence type="ECO:0000256" key="12">
    <source>
        <dbReference type="PIRSR" id="PIRSR607828-2"/>
    </source>
</evidence>
<dbReference type="PANTHER" id="PTHR12588">
    <property type="entry name" value="MYOINOSITOL OXYGENASE"/>
    <property type="match status" value="1"/>
</dbReference>
<evidence type="ECO:0000256" key="5">
    <source>
        <dbReference type="ARBA" id="ARBA00019269"/>
    </source>
</evidence>
<feature type="binding site" evidence="12">
    <location>
        <position position="200"/>
    </location>
    <ligand>
        <name>Fe cation</name>
        <dbReference type="ChEBI" id="CHEBI:24875"/>
        <label>1</label>
    </ligand>
</feature>
<feature type="binding site" evidence="12">
    <location>
        <position position="128"/>
    </location>
    <ligand>
        <name>Fe cation</name>
        <dbReference type="ChEBI" id="CHEBI:24875"/>
        <label>1</label>
    </ligand>
</feature>
<feature type="binding site" evidence="12">
    <location>
        <position position="101"/>
    </location>
    <ligand>
        <name>Fe cation</name>
        <dbReference type="ChEBI" id="CHEBI:24875"/>
        <label>1</label>
    </ligand>
</feature>
<comment type="cofactor">
    <cofactor evidence="12 13">
        <name>Fe cation</name>
        <dbReference type="ChEBI" id="CHEBI:24875"/>
    </cofactor>
    <text evidence="12 13">Binds 2 iron ions per subunit.</text>
</comment>
<organism evidence="14 15">
    <name type="scientific">Heterostelium pallidum (strain ATCC 26659 / Pp 5 / PN500)</name>
    <name type="common">Cellular slime mold</name>
    <name type="synonym">Polysphondylium pallidum</name>
    <dbReference type="NCBI Taxonomy" id="670386"/>
    <lineage>
        <taxon>Eukaryota</taxon>
        <taxon>Amoebozoa</taxon>
        <taxon>Evosea</taxon>
        <taxon>Eumycetozoa</taxon>
        <taxon>Dictyostelia</taxon>
        <taxon>Acytosteliales</taxon>
        <taxon>Acytosteliaceae</taxon>
        <taxon>Heterostelium</taxon>
    </lineage>
</organism>
<dbReference type="GeneID" id="31363628"/>
<dbReference type="GO" id="GO:0050113">
    <property type="term" value="F:inositol oxygenase activity"/>
    <property type="evidence" value="ECO:0007669"/>
    <property type="project" value="UniProtKB-UniRule"/>
</dbReference>
<comment type="similarity">
    <text evidence="3 13">Belongs to the myo-inositol oxygenase family.</text>
</comment>
<evidence type="ECO:0000256" key="4">
    <source>
        <dbReference type="ARBA" id="ARBA00011919"/>
    </source>
</evidence>
<accession>D3BIR3</accession>
<dbReference type="UniPathway" id="UPA00111">
    <property type="reaction ID" value="UER00527"/>
</dbReference>
<comment type="caution">
    <text evidence="14">The sequence shown here is derived from an EMBL/GenBank/DDBJ whole genome shotgun (WGS) entry which is preliminary data.</text>
</comment>
<dbReference type="Proteomes" id="UP000001396">
    <property type="component" value="Unassembled WGS sequence"/>
</dbReference>
<comment type="pathway">
    <text evidence="2 13">Polyol metabolism; myo-inositol degradation into D-glucuronate; D-glucuronate from myo-inositol: step 1/1.</text>
</comment>
<keyword evidence="7 12" id="KW-0479">Metal-binding</keyword>
<keyword evidence="8 13" id="KW-0560">Oxidoreductase</keyword>
<evidence type="ECO:0000256" key="8">
    <source>
        <dbReference type="ARBA" id="ARBA00023002"/>
    </source>
</evidence>
<dbReference type="SUPFAM" id="SSF109604">
    <property type="entry name" value="HD-domain/PDEase-like"/>
    <property type="match status" value="1"/>
</dbReference>
<evidence type="ECO:0000256" key="2">
    <source>
        <dbReference type="ARBA" id="ARBA00005167"/>
    </source>
</evidence>
<sequence>MIKSELPPSATVVVAHPTLQFEPTKEVDTFRNYEDSHLQDSVSRAYRNSHTKQTYEYAKSKLDQYGSLSTGINMSVWEAAELLNTIVDESDPDSDIPQINHLLQTAEAIRKVYPGEEYDWFHLTGFIHDLGKILLNPRFNEPQWAVVGDTFPVGCRFDESNIFYEYFKDNPDYNNSLYNTECGVYEKHCGLENVVMSWGHDEYFYQITNEQDQEMLEWVKKFNMFDLYSKDAEPVNVEKLKPYYQSLIKKYFPDTLRW</sequence>
<evidence type="ECO:0000256" key="7">
    <source>
        <dbReference type="ARBA" id="ARBA00022723"/>
    </source>
</evidence>
<evidence type="ECO:0000256" key="3">
    <source>
        <dbReference type="ARBA" id="ARBA00005286"/>
    </source>
</evidence>
<comment type="catalytic activity">
    <reaction evidence="11 13">
        <text>myo-inositol + O2 = D-glucuronate + H2O + H(+)</text>
        <dbReference type="Rhea" id="RHEA:23696"/>
        <dbReference type="ChEBI" id="CHEBI:15377"/>
        <dbReference type="ChEBI" id="CHEBI:15378"/>
        <dbReference type="ChEBI" id="CHEBI:15379"/>
        <dbReference type="ChEBI" id="CHEBI:17268"/>
        <dbReference type="ChEBI" id="CHEBI:58720"/>
        <dbReference type="EC" id="1.13.99.1"/>
    </reaction>
</comment>
<feature type="binding site" evidence="12">
    <location>
        <position position="226"/>
    </location>
    <ligand>
        <name>Fe cation</name>
        <dbReference type="ChEBI" id="CHEBI:24875"/>
        <label>1</label>
    </ligand>
</feature>
<evidence type="ECO:0000256" key="6">
    <source>
        <dbReference type="ARBA" id="ARBA00022490"/>
    </source>
</evidence>
<keyword evidence="9 12" id="KW-0408">Iron</keyword>